<evidence type="ECO:0000256" key="1">
    <source>
        <dbReference type="SAM" id="MobiDB-lite"/>
    </source>
</evidence>
<proteinExistence type="predicted"/>
<feature type="region of interest" description="Disordered" evidence="1">
    <location>
        <begin position="363"/>
        <end position="384"/>
    </location>
</feature>
<feature type="compositionally biased region" description="Polar residues" evidence="1">
    <location>
        <begin position="365"/>
        <end position="384"/>
    </location>
</feature>
<evidence type="ECO:0000313" key="2">
    <source>
        <dbReference type="EMBL" id="KAK1606042.1"/>
    </source>
</evidence>
<keyword evidence="3" id="KW-1185">Reference proteome</keyword>
<dbReference type="AlphaFoldDB" id="A0AAD8QQZ2"/>
<dbReference type="EMBL" id="JAUUTY010000007">
    <property type="protein sequence ID" value="KAK1606042.1"/>
    <property type="molecule type" value="Genomic_DNA"/>
</dbReference>
<gene>
    <name evidence="2" type="ORF">QYE76_029715</name>
</gene>
<sequence length="384" mass="41267">MEEGDGGGRGDAAGGAAGADGGSAGGSAGEAGVFDDGLDELWPAWVSSVDFLAQMWEDNPATSSNWTSSHADGVAEPPVYAVDEDGQLFNSQVGSNNPVRRGSDNHPHFYAVDEDGETSNSDEYADVGTHDAAFDLGDFADSVEITMNEKAEIDEILEEMRKQKEDPMSHCQGDTDIEDLFVSADKPGAEPERTTTKRKQVIIFDHGAIATTLLPPSLTRAPRRHGHQSNTPAVAVAIFGFEYREKYLFRKEGNSSQPTGPSARENQELPPASTSRKKKNSSSKSYRQGGRRVFLPTIWPILASPRRTASSLATKAGRKKLQNVTAASHQKNTYPYKEDSGAISFLSLATTAGRGEGNNILLRLQTPQTPRGRNSTVPGESTLP</sequence>
<evidence type="ECO:0000313" key="3">
    <source>
        <dbReference type="Proteomes" id="UP001231189"/>
    </source>
</evidence>
<accession>A0AAD8QQZ2</accession>
<feature type="compositionally biased region" description="Gly residues" evidence="1">
    <location>
        <begin position="7"/>
        <end position="29"/>
    </location>
</feature>
<feature type="region of interest" description="Disordered" evidence="1">
    <location>
        <begin position="252"/>
        <end position="289"/>
    </location>
</feature>
<feature type="region of interest" description="Disordered" evidence="1">
    <location>
        <begin position="1"/>
        <end position="34"/>
    </location>
</feature>
<comment type="caution">
    <text evidence="2">The sequence shown here is derived from an EMBL/GenBank/DDBJ whole genome shotgun (WGS) entry which is preliminary data.</text>
</comment>
<name>A0AAD8QQZ2_LOLMU</name>
<protein>
    <submittedName>
        <fullName evidence="2">Uncharacterized protein</fullName>
    </submittedName>
</protein>
<dbReference type="Proteomes" id="UP001231189">
    <property type="component" value="Unassembled WGS sequence"/>
</dbReference>
<organism evidence="2 3">
    <name type="scientific">Lolium multiflorum</name>
    <name type="common">Italian ryegrass</name>
    <name type="synonym">Lolium perenne subsp. multiflorum</name>
    <dbReference type="NCBI Taxonomy" id="4521"/>
    <lineage>
        <taxon>Eukaryota</taxon>
        <taxon>Viridiplantae</taxon>
        <taxon>Streptophyta</taxon>
        <taxon>Embryophyta</taxon>
        <taxon>Tracheophyta</taxon>
        <taxon>Spermatophyta</taxon>
        <taxon>Magnoliopsida</taxon>
        <taxon>Liliopsida</taxon>
        <taxon>Poales</taxon>
        <taxon>Poaceae</taxon>
        <taxon>BOP clade</taxon>
        <taxon>Pooideae</taxon>
        <taxon>Poodae</taxon>
        <taxon>Poeae</taxon>
        <taxon>Poeae Chloroplast Group 2 (Poeae type)</taxon>
        <taxon>Loliodinae</taxon>
        <taxon>Loliinae</taxon>
        <taxon>Lolium</taxon>
    </lineage>
</organism>
<reference evidence="2" key="1">
    <citation type="submission" date="2023-07" db="EMBL/GenBank/DDBJ databases">
        <title>A chromosome-level genome assembly of Lolium multiflorum.</title>
        <authorList>
            <person name="Chen Y."/>
            <person name="Copetti D."/>
            <person name="Kolliker R."/>
            <person name="Studer B."/>
        </authorList>
    </citation>
    <scope>NUCLEOTIDE SEQUENCE</scope>
    <source>
        <strain evidence="2">02402/16</strain>
        <tissue evidence="2">Leaf</tissue>
    </source>
</reference>